<dbReference type="Gene3D" id="1.10.230.10">
    <property type="entry name" value="Cytochrome P450-Terp, domain 2"/>
    <property type="match status" value="1"/>
</dbReference>
<dbReference type="InterPro" id="IPR008914">
    <property type="entry name" value="PEBP"/>
</dbReference>
<dbReference type="Proteomes" id="UP000653565">
    <property type="component" value="Unassembled WGS sequence"/>
</dbReference>
<dbReference type="EMBL" id="JAAAPX010000004">
    <property type="protein sequence ID" value="KAF4244869.1"/>
    <property type="molecule type" value="Genomic_DNA"/>
</dbReference>
<dbReference type="InterPro" id="IPR036259">
    <property type="entry name" value="MFS_trans_sf"/>
</dbReference>
<dbReference type="GO" id="GO:0022857">
    <property type="term" value="F:transmembrane transporter activity"/>
    <property type="evidence" value="ECO:0007669"/>
    <property type="project" value="InterPro"/>
</dbReference>
<dbReference type="OrthoDB" id="435022at2759"/>
<feature type="transmembrane region" description="Helical" evidence="7">
    <location>
        <begin position="584"/>
        <end position="604"/>
    </location>
</feature>
<dbReference type="AlphaFoldDB" id="A0A8H4HIB1"/>
<protein>
    <recommendedName>
        <fullName evidence="6">Citrate synthase</fullName>
    </recommendedName>
</protein>
<feature type="transmembrane region" description="Helical" evidence="7">
    <location>
        <begin position="553"/>
        <end position="572"/>
    </location>
</feature>
<feature type="transmembrane region" description="Helical" evidence="7">
    <location>
        <begin position="525"/>
        <end position="546"/>
    </location>
</feature>
<dbReference type="SUPFAM" id="SSF49777">
    <property type="entry name" value="PEBP-like"/>
    <property type="match status" value="1"/>
</dbReference>
<dbReference type="InterPro" id="IPR035810">
    <property type="entry name" value="PEBP_euk"/>
</dbReference>
<dbReference type="PANTHER" id="PTHR23502">
    <property type="entry name" value="MAJOR FACILITATOR SUPERFAMILY"/>
    <property type="match status" value="1"/>
</dbReference>
<dbReference type="CDD" id="cd00866">
    <property type="entry name" value="PEBP_euk"/>
    <property type="match status" value="1"/>
</dbReference>
<dbReference type="Pfam" id="PF00285">
    <property type="entry name" value="Citrate_synt"/>
    <property type="match status" value="1"/>
</dbReference>
<keyword evidence="2" id="KW-0813">Transport</keyword>
<feature type="transmembrane region" description="Helical" evidence="7">
    <location>
        <begin position="673"/>
        <end position="694"/>
    </location>
</feature>
<comment type="caution">
    <text evidence="9">The sequence shown here is derived from an EMBL/GenBank/DDBJ whole genome shotgun (WGS) entry which is preliminary data.</text>
</comment>
<evidence type="ECO:0000256" key="4">
    <source>
        <dbReference type="ARBA" id="ARBA00022989"/>
    </source>
</evidence>
<dbReference type="GO" id="GO:0005886">
    <property type="term" value="C:plasma membrane"/>
    <property type="evidence" value="ECO:0007669"/>
    <property type="project" value="TreeGrafter"/>
</dbReference>
<dbReference type="Gene3D" id="3.90.280.10">
    <property type="entry name" value="PEBP-like"/>
    <property type="match status" value="1"/>
</dbReference>
<gene>
    <name evidence="9" type="ORF">CNMCM6805_007331</name>
</gene>
<dbReference type="FunFam" id="1.10.230.10:FF:000013">
    <property type="entry name" value="Citrate synthase"/>
    <property type="match status" value="1"/>
</dbReference>
<accession>A0A8H4HIB1</accession>
<organism evidence="9 10">
    <name type="scientific">Aspergillus fumigatiaffinis</name>
    <dbReference type="NCBI Taxonomy" id="340414"/>
    <lineage>
        <taxon>Eukaryota</taxon>
        <taxon>Fungi</taxon>
        <taxon>Dikarya</taxon>
        <taxon>Ascomycota</taxon>
        <taxon>Pezizomycotina</taxon>
        <taxon>Eurotiomycetes</taxon>
        <taxon>Eurotiomycetidae</taxon>
        <taxon>Eurotiales</taxon>
        <taxon>Aspergillaceae</taxon>
        <taxon>Aspergillus</taxon>
        <taxon>Aspergillus subgen. Fumigati</taxon>
    </lineage>
</organism>
<evidence type="ECO:0000256" key="1">
    <source>
        <dbReference type="ARBA" id="ARBA00004141"/>
    </source>
</evidence>
<keyword evidence="4 7" id="KW-1133">Transmembrane helix</keyword>
<dbReference type="Pfam" id="PF07690">
    <property type="entry name" value="MFS_1"/>
    <property type="match status" value="1"/>
</dbReference>
<feature type="transmembrane region" description="Helical" evidence="7">
    <location>
        <begin position="801"/>
        <end position="827"/>
    </location>
</feature>
<comment type="similarity">
    <text evidence="6">Belongs to the citrate synthase family.</text>
</comment>
<dbReference type="SUPFAM" id="SSF48256">
    <property type="entry name" value="Citrate synthase"/>
    <property type="match status" value="1"/>
</dbReference>
<dbReference type="InterPro" id="IPR002020">
    <property type="entry name" value="Citrate_synthase"/>
</dbReference>
<sequence>MSSGTLYIRDSRTNAEYEIPIRRNAVSAVNFKRIKAPAAAADRADQVAGGLRVHDPGLQNTTVVETGISFSDHEKGLLLFRGYTLEQLWDSDFEDMLHLLVWGSYPTALQKKELSRKLAEEMATRLRVQANKVNHYRRTTSPLPLILAGLSACLAHVPESIPASTKPDLYQSSSKEVDRAIIRTVAAYSVVFGLVNCHRRGIPFAQPSRDNPYLENLFQMAGLVDQTTGCPDPTKLSCFRRFAMLNADHGMALSVFSAMVTASSLTDPISCLITATGAAFGPLHFGATESANLALREIGTPEKVPNFIEEVKQGKRRLFGYGHRSYKGVDPRVAPIRSILKDLDTSSNSLLKVAERIEQVASADDYFRNRGLYPNADFYGNFVFTGIGFEPDMIPAAMMAQRIMGVMAHWREYISSQRYSVFTNGQKRLIILAAALASSFSPFSANIYYPSLNSIAADLHVSSSQINLTITTYMICQGLAPSFMGSFADQAGRRPAYVLCFAIYIIGNIALALQHNYIALLILRAVQSCGSSGTVALASAVAADVITSAERGMYMGITSLGNILAPSLGPILGGFLSQYLGWQAIFWFLVLAAITFFIPLVIFFPETCRAIVGDGSIPATGWNQSVWNRWHKQHATATTNGVVEGSPDTCRDAHPQPQKTNITFPNPLSTLRLLFQLPTGPLVLANGMVFASYYSVTAGIPSQFKAIYGLSDLGIGLSFIPAGLGSLLSATFNGLIVDWNYIRLRRKTGDPVSKDQKQDHGAFPIEKARLQVGIPMTVAAALSVAWYGALIEAKPTLSVSLALVFLISFCITAAYNVMNVLIVDLYYTTPATAMAANNLVRCFLGAAATAVIHPMILKWGNRTTYWAVAGAMLSWALPPGTPTLQMRYPSTPWISPGDTIKQPGTSIAIPLTDVDDDLCEWKRTDALPIPCISTLNLNAARTYLLLFVDIDVVLESCSTTVLHWYQPHMTASATSHCNGNENGWLVNRTSPGAEYIAPQSPPYTRHRYVYLLYEQDPDYVFPECFGHIFPPTREGRGGFDIKQFVEVAGLRAPVAGNFFYVDNDATTTTTTASGGLVPTTTWFRSAPCRTEEPKSTGFIPMEANYGVYQQQVVI</sequence>
<name>A0A8H4HIB1_9EURO</name>
<feature type="transmembrane region" description="Helical" evidence="7">
    <location>
        <begin position="714"/>
        <end position="737"/>
    </location>
</feature>
<dbReference type="InterPro" id="IPR016143">
    <property type="entry name" value="Citrate_synth-like_sm_a-sub"/>
</dbReference>
<keyword evidence="5 7" id="KW-0472">Membrane</keyword>
<reference evidence="9" key="1">
    <citation type="journal article" date="2020" name="bioRxiv">
        <title>Genomic and phenotypic heterogeneity of clinical isolates of the human pathogens Aspergillus fumigatus, Aspergillus lentulus and Aspergillus fumigatiaffinis.</title>
        <authorList>
            <person name="dos Santos R.A.C."/>
            <person name="Steenwyk J.L."/>
            <person name="Rivero-Menendez O."/>
            <person name="Mead M.E."/>
            <person name="Silva L.P."/>
            <person name="Bastos R.W."/>
            <person name="Alastruey-Izquierdo A."/>
            <person name="Goldman G.H."/>
            <person name="Rokas A."/>
        </authorList>
    </citation>
    <scope>NUCLEOTIDE SEQUENCE</scope>
    <source>
        <strain evidence="9">CNM-CM6805</strain>
    </source>
</reference>
<evidence type="ECO:0000313" key="9">
    <source>
        <dbReference type="EMBL" id="KAF4244869.1"/>
    </source>
</evidence>
<dbReference type="Gene3D" id="1.20.1720.10">
    <property type="entry name" value="Multidrug resistance protein D"/>
    <property type="match status" value="1"/>
</dbReference>
<keyword evidence="6" id="KW-0808">Transferase</keyword>
<dbReference type="Gene3D" id="1.20.1250.20">
    <property type="entry name" value="MFS general substrate transporter like domains"/>
    <property type="match status" value="1"/>
</dbReference>
<dbReference type="InterPro" id="IPR036610">
    <property type="entry name" value="PEBP-like_sf"/>
</dbReference>
<evidence type="ECO:0000256" key="6">
    <source>
        <dbReference type="RuleBase" id="RU000441"/>
    </source>
</evidence>
<feature type="transmembrane region" description="Helical" evidence="7">
    <location>
        <begin position="469"/>
        <end position="488"/>
    </location>
</feature>
<feature type="transmembrane region" description="Helical" evidence="7">
    <location>
        <begin position="770"/>
        <end position="789"/>
    </location>
</feature>
<dbReference type="GO" id="GO:0046912">
    <property type="term" value="F:acyltransferase activity, acyl groups converted into alkyl on transfer"/>
    <property type="evidence" value="ECO:0007669"/>
    <property type="project" value="InterPro"/>
</dbReference>
<evidence type="ECO:0000256" key="3">
    <source>
        <dbReference type="ARBA" id="ARBA00022692"/>
    </source>
</evidence>
<evidence type="ECO:0000259" key="8">
    <source>
        <dbReference type="PROSITE" id="PS50850"/>
    </source>
</evidence>
<dbReference type="InterPro" id="IPR011701">
    <property type="entry name" value="MFS"/>
</dbReference>
<dbReference type="InterPro" id="IPR016142">
    <property type="entry name" value="Citrate_synth-like_lrg_a-sub"/>
</dbReference>
<dbReference type="FunFam" id="1.20.1720.10:FF:000009">
    <property type="entry name" value="MFS multidrug transporter"/>
    <property type="match status" value="1"/>
</dbReference>
<dbReference type="InterPro" id="IPR036969">
    <property type="entry name" value="Citrate_synthase_sf"/>
</dbReference>
<proteinExistence type="inferred from homology"/>
<comment type="subcellular location">
    <subcellularLocation>
        <location evidence="1">Membrane</location>
        <topology evidence="1">Multi-pass membrane protein</topology>
    </subcellularLocation>
</comment>
<evidence type="ECO:0000313" key="10">
    <source>
        <dbReference type="Proteomes" id="UP000653565"/>
    </source>
</evidence>
<dbReference type="PANTHER" id="PTHR23502:SF144">
    <property type="entry name" value="MAJOR FACILITATOR SUPERFAMILY (MFS) PROFILE DOMAIN-CONTAINING PROTEIN"/>
    <property type="match status" value="1"/>
</dbReference>
<evidence type="ECO:0000256" key="2">
    <source>
        <dbReference type="ARBA" id="ARBA00022448"/>
    </source>
</evidence>
<dbReference type="PROSITE" id="PS50850">
    <property type="entry name" value="MFS"/>
    <property type="match status" value="1"/>
</dbReference>
<dbReference type="Gene3D" id="1.10.580.10">
    <property type="entry name" value="Citrate Synthase, domain 1"/>
    <property type="match status" value="1"/>
</dbReference>
<feature type="domain" description="Major facilitator superfamily (MFS) profile" evidence="8">
    <location>
        <begin position="430"/>
        <end position="887"/>
    </location>
</feature>
<reference evidence="9" key="2">
    <citation type="submission" date="2020-04" db="EMBL/GenBank/DDBJ databases">
        <authorList>
            <person name="Santos R.A.C."/>
            <person name="Steenwyk J.L."/>
            <person name="Rivero-Menendez O."/>
            <person name="Mead M.E."/>
            <person name="Silva L.P."/>
            <person name="Bastos R.W."/>
            <person name="Alastruey-Izquierdo A."/>
            <person name="Goldman G.H."/>
            <person name="Rokas A."/>
        </authorList>
    </citation>
    <scope>NUCLEOTIDE SEQUENCE</scope>
    <source>
        <strain evidence="9">CNM-CM6805</strain>
    </source>
</reference>
<feature type="transmembrane region" description="Helical" evidence="7">
    <location>
        <begin position="839"/>
        <end position="857"/>
    </location>
</feature>
<keyword evidence="10" id="KW-1185">Reference proteome</keyword>
<keyword evidence="3 7" id="KW-0812">Transmembrane</keyword>
<dbReference type="Pfam" id="PF01161">
    <property type="entry name" value="PBP"/>
    <property type="match status" value="1"/>
</dbReference>
<dbReference type="PRINTS" id="PR00143">
    <property type="entry name" value="CITRTSNTHASE"/>
</dbReference>
<dbReference type="SUPFAM" id="SSF103473">
    <property type="entry name" value="MFS general substrate transporter"/>
    <property type="match status" value="1"/>
</dbReference>
<dbReference type="InterPro" id="IPR020846">
    <property type="entry name" value="MFS_dom"/>
</dbReference>
<feature type="transmembrane region" description="Helical" evidence="7">
    <location>
        <begin position="429"/>
        <end position="449"/>
    </location>
</feature>
<evidence type="ECO:0000256" key="7">
    <source>
        <dbReference type="SAM" id="Phobius"/>
    </source>
</evidence>
<feature type="transmembrane region" description="Helical" evidence="7">
    <location>
        <begin position="495"/>
        <end position="513"/>
    </location>
</feature>
<evidence type="ECO:0000256" key="5">
    <source>
        <dbReference type="ARBA" id="ARBA00023136"/>
    </source>
</evidence>